<gene>
    <name evidence="3" type="ORF">GCM10009817_35390</name>
</gene>
<dbReference type="PANTHER" id="PTHR12526">
    <property type="entry name" value="GLYCOSYLTRANSFERASE"/>
    <property type="match status" value="1"/>
</dbReference>
<evidence type="ECO:0000313" key="3">
    <source>
        <dbReference type="EMBL" id="GAA1990345.1"/>
    </source>
</evidence>
<organism evidence="3 4">
    <name type="scientific">Terrabacter lapilli</name>
    <dbReference type="NCBI Taxonomy" id="436231"/>
    <lineage>
        <taxon>Bacteria</taxon>
        <taxon>Bacillati</taxon>
        <taxon>Actinomycetota</taxon>
        <taxon>Actinomycetes</taxon>
        <taxon>Micrococcales</taxon>
        <taxon>Intrasporangiaceae</taxon>
        <taxon>Terrabacter</taxon>
    </lineage>
</organism>
<dbReference type="SUPFAM" id="SSF53756">
    <property type="entry name" value="UDP-Glycosyltransferase/glycogen phosphorylase"/>
    <property type="match status" value="1"/>
</dbReference>
<dbReference type="PANTHER" id="PTHR12526:SF627">
    <property type="entry name" value="D-RHAMNOSYLTRANSFERASE WBPZ"/>
    <property type="match status" value="1"/>
</dbReference>
<sequence>MRILIWHVHGSWTTGFVQGPHDYVVPVLPDRGPDGVGRAQSWDWPERVREVPPERLRDEELDVVVLQRPHELYLVREWTGRVPGRDLPAVYLEHNVPGGRVPFDRHPMADQRRIPVVHVTAFNALLWDNGRAPHTVIDHGVVDPGHRYTGKLERVAVVVNEPVRRGRAVGTDLVLELARRHPIDVFGMKAHALGDLPDVPAGLDTVEDLDQERLHTEMARRRAYLHPNRWTSLGLSLVEAMTLGMPVVVVASTESAIAVPPEVGIVSTRPDELAAGVRDLLHDADLARAMGQRAREHALRRFGLKRFLHEWDAVLAAVSAGQPLPGVVE</sequence>
<dbReference type="EMBL" id="BAAAPU010000011">
    <property type="protein sequence ID" value="GAA1990345.1"/>
    <property type="molecule type" value="Genomic_DNA"/>
</dbReference>
<keyword evidence="1" id="KW-0808">Transferase</keyword>
<name>A0ABN2SPI5_9MICO</name>
<evidence type="ECO:0000313" key="4">
    <source>
        <dbReference type="Proteomes" id="UP001500013"/>
    </source>
</evidence>
<dbReference type="Gene3D" id="3.40.50.2000">
    <property type="entry name" value="Glycogen Phosphorylase B"/>
    <property type="match status" value="1"/>
</dbReference>
<evidence type="ECO:0000256" key="1">
    <source>
        <dbReference type="ARBA" id="ARBA00022679"/>
    </source>
</evidence>
<dbReference type="InterPro" id="IPR001296">
    <property type="entry name" value="Glyco_trans_1"/>
</dbReference>
<evidence type="ECO:0000259" key="2">
    <source>
        <dbReference type="Pfam" id="PF00534"/>
    </source>
</evidence>
<dbReference type="Pfam" id="PF00534">
    <property type="entry name" value="Glycos_transf_1"/>
    <property type="match status" value="1"/>
</dbReference>
<keyword evidence="4" id="KW-1185">Reference proteome</keyword>
<dbReference type="Proteomes" id="UP001500013">
    <property type="component" value="Unassembled WGS sequence"/>
</dbReference>
<reference evidence="3 4" key="1">
    <citation type="journal article" date="2019" name="Int. J. Syst. Evol. Microbiol.">
        <title>The Global Catalogue of Microorganisms (GCM) 10K type strain sequencing project: providing services to taxonomists for standard genome sequencing and annotation.</title>
        <authorList>
            <consortium name="The Broad Institute Genomics Platform"/>
            <consortium name="The Broad Institute Genome Sequencing Center for Infectious Disease"/>
            <person name="Wu L."/>
            <person name="Ma J."/>
        </authorList>
    </citation>
    <scope>NUCLEOTIDE SEQUENCE [LARGE SCALE GENOMIC DNA]</scope>
    <source>
        <strain evidence="3 4">JCM 15628</strain>
    </source>
</reference>
<dbReference type="RefSeq" id="WP_344065734.1">
    <property type="nucleotide sequence ID" value="NZ_BAAAPU010000011.1"/>
</dbReference>
<accession>A0ABN2SPI5</accession>
<protein>
    <submittedName>
        <fullName evidence="3">Glycosyltransferase</fullName>
    </submittedName>
</protein>
<feature type="domain" description="Glycosyl transferase family 1" evidence="2">
    <location>
        <begin position="209"/>
        <end position="296"/>
    </location>
</feature>
<comment type="caution">
    <text evidence="3">The sequence shown here is derived from an EMBL/GenBank/DDBJ whole genome shotgun (WGS) entry which is preliminary data.</text>
</comment>
<proteinExistence type="predicted"/>